<evidence type="ECO:0000256" key="1">
    <source>
        <dbReference type="SAM" id="SignalP"/>
    </source>
</evidence>
<dbReference type="AlphaFoldDB" id="A0A6P1BK01"/>
<accession>A0A6P1BK01</accession>
<comment type="caution">
    <text evidence="2">The sequence shown here is derived from an EMBL/GenBank/DDBJ whole genome shotgun (WGS) entry which is preliminary data.</text>
</comment>
<dbReference type="Proteomes" id="UP000468531">
    <property type="component" value="Unassembled WGS sequence"/>
</dbReference>
<dbReference type="Gene3D" id="3.30.1150.10">
    <property type="match status" value="1"/>
</dbReference>
<keyword evidence="3" id="KW-1185">Reference proteome</keyword>
<dbReference type="EMBL" id="VKHP01000095">
    <property type="protein sequence ID" value="NEU98529.1"/>
    <property type="molecule type" value="Genomic_DNA"/>
</dbReference>
<protein>
    <submittedName>
        <fullName evidence="2">TonB C-terminal domain-containing protein</fullName>
    </submittedName>
</protein>
<gene>
    <name evidence="2" type="ORF">FNJ47_22550</name>
</gene>
<evidence type="ECO:0000313" key="2">
    <source>
        <dbReference type="EMBL" id="NEU98529.1"/>
    </source>
</evidence>
<name>A0A6P1BK01_9BRAD</name>
<feature type="chain" id="PRO_5027066572" evidence="1">
    <location>
        <begin position="27"/>
        <end position="146"/>
    </location>
</feature>
<sequence>MAARSKPLAWFAAPLICLALAVPARAEPPEQLNTIRDVVLAIHRCWRPPPADKAGPIDITVIVSFNREGAILGHPRISYESQEATDNDRIAYRVAVMEALQRCTPMPFTESLGGAVAGRPFAIPFRNKKYPPRSQEKRAWLLPKIL</sequence>
<keyword evidence="1" id="KW-0732">Signal</keyword>
<reference evidence="2 3" key="1">
    <citation type="journal article" date="2020" name="Arch. Microbiol.">
        <title>Bradyrhizobium uaiense sp. nov., a new highly efficient cowpea symbiont.</title>
        <authorList>
            <person name="Cabral Michel D."/>
            <person name="Azarias Guimaraes A."/>
            <person name="Martins da Costa E."/>
            <person name="Soares de Carvalho T."/>
            <person name="Balsanelli E."/>
            <person name="Willems A."/>
            <person name="Maltempi de Souza E."/>
            <person name="de Souza Moreira F.M."/>
        </authorList>
    </citation>
    <scope>NUCLEOTIDE SEQUENCE [LARGE SCALE GENOMIC DNA]</scope>
    <source>
        <strain evidence="2 3">UFLA 03-164</strain>
    </source>
</reference>
<organism evidence="2 3">
    <name type="scientific">Bradyrhizobium uaiense</name>
    <dbReference type="NCBI Taxonomy" id="2594946"/>
    <lineage>
        <taxon>Bacteria</taxon>
        <taxon>Pseudomonadati</taxon>
        <taxon>Pseudomonadota</taxon>
        <taxon>Alphaproteobacteria</taxon>
        <taxon>Hyphomicrobiales</taxon>
        <taxon>Nitrobacteraceae</taxon>
        <taxon>Bradyrhizobium</taxon>
    </lineage>
</organism>
<dbReference type="RefSeq" id="WP_163156928.1">
    <property type="nucleotide sequence ID" value="NZ_VKHP01000095.1"/>
</dbReference>
<proteinExistence type="predicted"/>
<feature type="signal peptide" evidence="1">
    <location>
        <begin position="1"/>
        <end position="26"/>
    </location>
</feature>
<evidence type="ECO:0000313" key="3">
    <source>
        <dbReference type="Proteomes" id="UP000468531"/>
    </source>
</evidence>